<reference evidence="1 2" key="1">
    <citation type="submission" date="2016-07" db="EMBL/GenBank/DDBJ databases">
        <title>Multiple horizontal gene transfer events from other fungi enriched the ability of initially mycotrophic Trichoderma (Ascomycota) to feed on dead plant biomass.</title>
        <authorList>
            <consortium name="DOE Joint Genome Institute"/>
            <person name="Aerts A."/>
            <person name="Atanasova L."/>
            <person name="Chenthamara K."/>
            <person name="Zhang J."/>
            <person name="Grujic M."/>
            <person name="Henrissat B."/>
            <person name="Kuo A."/>
            <person name="Salamov A."/>
            <person name="Lipzen A."/>
            <person name="Labutti K."/>
            <person name="Barry K."/>
            <person name="Miao Y."/>
            <person name="Rahimi M.J."/>
            <person name="Shen Q."/>
            <person name="Grigoriev I.V."/>
            <person name="Kubicek C.P."/>
            <person name="Druzhinina I.S."/>
        </authorList>
    </citation>
    <scope>NUCLEOTIDE SEQUENCE [LARGE SCALE GENOMIC DNA]</scope>
    <source>
        <strain evidence="1 2">ATCC 18648</strain>
    </source>
</reference>
<dbReference type="AlphaFoldDB" id="A0A2T4C7V9"/>
<keyword evidence="2" id="KW-1185">Reference proteome</keyword>
<sequence length="109" mass="12116">MNDIAKVKGRLAEWKSGNSVPVRARCGWARDRSTYAGVCISPGLWDLGHFLVMPNCNCSFHFPFLCISFSCGEADCSPLVSDVRLPPPPRRCEFFVNCCSSGIRTTNRQ</sequence>
<accession>A0A2T4C7V9</accession>
<evidence type="ECO:0000313" key="2">
    <source>
        <dbReference type="Proteomes" id="UP000240760"/>
    </source>
</evidence>
<dbReference type="Proteomes" id="UP000240760">
    <property type="component" value="Unassembled WGS sequence"/>
</dbReference>
<dbReference type="EMBL" id="KZ679130">
    <property type="protein sequence ID" value="PTB77614.1"/>
    <property type="molecule type" value="Genomic_DNA"/>
</dbReference>
<protein>
    <submittedName>
        <fullName evidence="1">Uncharacterized protein</fullName>
    </submittedName>
</protein>
<name>A0A2T4C7V9_TRILO</name>
<gene>
    <name evidence="1" type="ORF">M440DRAFT_1217693</name>
</gene>
<organism evidence="1 2">
    <name type="scientific">Trichoderma longibrachiatum ATCC 18648</name>
    <dbReference type="NCBI Taxonomy" id="983965"/>
    <lineage>
        <taxon>Eukaryota</taxon>
        <taxon>Fungi</taxon>
        <taxon>Dikarya</taxon>
        <taxon>Ascomycota</taxon>
        <taxon>Pezizomycotina</taxon>
        <taxon>Sordariomycetes</taxon>
        <taxon>Hypocreomycetidae</taxon>
        <taxon>Hypocreales</taxon>
        <taxon>Hypocreaceae</taxon>
        <taxon>Trichoderma</taxon>
    </lineage>
</organism>
<evidence type="ECO:0000313" key="1">
    <source>
        <dbReference type="EMBL" id="PTB77614.1"/>
    </source>
</evidence>
<proteinExistence type="predicted"/>